<protein>
    <recommendedName>
        <fullName evidence="3">DUF4817 domain-containing protein</fullName>
    </recommendedName>
</protein>
<keyword evidence="2" id="KW-1185">Reference proteome</keyword>
<dbReference type="EMBL" id="BGPR01009990">
    <property type="protein sequence ID" value="GBN43599.1"/>
    <property type="molecule type" value="Genomic_DNA"/>
</dbReference>
<evidence type="ECO:0008006" key="3">
    <source>
        <dbReference type="Google" id="ProtNLM"/>
    </source>
</evidence>
<name>A0A4Y2NY08_ARAVE</name>
<evidence type="ECO:0000313" key="1">
    <source>
        <dbReference type="EMBL" id="GBN43599.1"/>
    </source>
</evidence>
<sequence>MQRIFECLFCSKRHENVKAWYEKFHNKNWPDKRTASTRLTAKSAPAWWMDSRTAPLMSLLTSKRFTRISPFVIFNSKACNGPYACDVTFSDTVVCRSNDGGGKNIVPRFARLLHRDSKNGVKKNRVVYLLTEGSDDTGEGNGKQTKDAAEKICFIKFKVL</sequence>
<accession>A0A4Y2NY08</accession>
<dbReference type="Proteomes" id="UP000499080">
    <property type="component" value="Unassembled WGS sequence"/>
</dbReference>
<dbReference type="AlphaFoldDB" id="A0A4Y2NY08"/>
<comment type="caution">
    <text evidence="1">The sequence shown here is derived from an EMBL/GenBank/DDBJ whole genome shotgun (WGS) entry which is preliminary data.</text>
</comment>
<evidence type="ECO:0000313" key="2">
    <source>
        <dbReference type="Proteomes" id="UP000499080"/>
    </source>
</evidence>
<proteinExistence type="predicted"/>
<organism evidence="1 2">
    <name type="scientific">Araneus ventricosus</name>
    <name type="common">Orbweaver spider</name>
    <name type="synonym">Epeira ventricosa</name>
    <dbReference type="NCBI Taxonomy" id="182803"/>
    <lineage>
        <taxon>Eukaryota</taxon>
        <taxon>Metazoa</taxon>
        <taxon>Ecdysozoa</taxon>
        <taxon>Arthropoda</taxon>
        <taxon>Chelicerata</taxon>
        <taxon>Arachnida</taxon>
        <taxon>Araneae</taxon>
        <taxon>Araneomorphae</taxon>
        <taxon>Entelegynae</taxon>
        <taxon>Araneoidea</taxon>
        <taxon>Araneidae</taxon>
        <taxon>Araneus</taxon>
    </lineage>
</organism>
<gene>
    <name evidence="1" type="ORF">AVEN_22034_1</name>
</gene>
<reference evidence="1 2" key="1">
    <citation type="journal article" date="2019" name="Sci. Rep.">
        <title>Orb-weaving spider Araneus ventricosus genome elucidates the spidroin gene catalogue.</title>
        <authorList>
            <person name="Kono N."/>
            <person name="Nakamura H."/>
            <person name="Ohtoshi R."/>
            <person name="Moran D.A.P."/>
            <person name="Shinohara A."/>
            <person name="Yoshida Y."/>
            <person name="Fujiwara M."/>
            <person name="Mori M."/>
            <person name="Tomita M."/>
            <person name="Arakawa K."/>
        </authorList>
    </citation>
    <scope>NUCLEOTIDE SEQUENCE [LARGE SCALE GENOMIC DNA]</scope>
</reference>